<feature type="domain" description="VIT" evidence="2">
    <location>
        <begin position="1"/>
        <end position="86"/>
    </location>
</feature>
<reference evidence="3" key="1">
    <citation type="journal article" date="2020" name="Stud. Mycol.">
        <title>101 Dothideomycetes genomes: a test case for predicting lifestyles and emergence of pathogens.</title>
        <authorList>
            <person name="Haridas S."/>
            <person name="Albert R."/>
            <person name="Binder M."/>
            <person name="Bloem J."/>
            <person name="Labutti K."/>
            <person name="Salamov A."/>
            <person name="Andreopoulos B."/>
            <person name="Baker S."/>
            <person name="Barry K."/>
            <person name="Bills G."/>
            <person name="Bluhm B."/>
            <person name="Cannon C."/>
            <person name="Castanera R."/>
            <person name="Culley D."/>
            <person name="Daum C."/>
            <person name="Ezra D."/>
            <person name="Gonzalez J."/>
            <person name="Henrissat B."/>
            <person name="Kuo A."/>
            <person name="Liang C."/>
            <person name="Lipzen A."/>
            <person name="Lutzoni F."/>
            <person name="Magnuson J."/>
            <person name="Mondo S."/>
            <person name="Nolan M."/>
            <person name="Ohm R."/>
            <person name="Pangilinan J."/>
            <person name="Park H.-J."/>
            <person name="Ramirez L."/>
            <person name="Alfaro M."/>
            <person name="Sun H."/>
            <person name="Tritt A."/>
            <person name="Yoshinaga Y."/>
            <person name="Zwiers L.-H."/>
            <person name="Turgeon B."/>
            <person name="Goodwin S."/>
            <person name="Spatafora J."/>
            <person name="Crous P."/>
            <person name="Grigoriev I."/>
        </authorList>
    </citation>
    <scope>NUCLEOTIDE SEQUENCE</scope>
    <source>
        <strain evidence="3">CBS 122368</strain>
    </source>
</reference>
<dbReference type="Proteomes" id="UP000800094">
    <property type="component" value="Unassembled WGS sequence"/>
</dbReference>
<evidence type="ECO:0000313" key="3">
    <source>
        <dbReference type="EMBL" id="KAF2249711.1"/>
    </source>
</evidence>
<dbReference type="SUPFAM" id="SSF58038">
    <property type="entry name" value="SNARE fusion complex"/>
    <property type="match status" value="1"/>
</dbReference>
<dbReference type="RefSeq" id="XP_033684715.1">
    <property type="nucleotide sequence ID" value="XM_033832035.1"/>
</dbReference>
<dbReference type="PANTHER" id="PTHR45737:SF6">
    <property type="entry name" value="VON WILLEBRAND FACTOR A DOMAIN-CONTAINING PROTEIN 5A"/>
    <property type="match status" value="1"/>
</dbReference>
<gene>
    <name evidence="3" type="ORF">BU26DRAFT_550083</name>
</gene>
<dbReference type="Gene3D" id="1.20.5.110">
    <property type="match status" value="1"/>
</dbReference>
<feature type="compositionally biased region" description="Low complexity" evidence="1">
    <location>
        <begin position="500"/>
        <end position="519"/>
    </location>
</feature>
<keyword evidence="4" id="KW-1185">Reference proteome</keyword>
<dbReference type="EMBL" id="ML987194">
    <property type="protein sequence ID" value="KAF2249711.1"/>
    <property type="molecule type" value="Genomic_DNA"/>
</dbReference>
<dbReference type="Pfam" id="PF08487">
    <property type="entry name" value="VIT"/>
    <property type="match status" value="1"/>
</dbReference>
<organism evidence="3 4">
    <name type="scientific">Trematosphaeria pertusa</name>
    <dbReference type="NCBI Taxonomy" id="390896"/>
    <lineage>
        <taxon>Eukaryota</taxon>
        <taxon>Fungi</taxon>
        <taxon>Dikarya</taxon>
        <taxon>Ascomycota</taxon>
        <taxon>Pezizomycotina</taxon>
        <taxon>Dothideomycetes</taxon>
        <taxon>Pleosporomycetidae</taxon>
        <taxon>Pleosporales</taxon>
        <taxon>Massarineae</taxon>
        <taxon>Trematosphaeriaceae</taxon>
        <taxon>Trematosphaeria</taxon>
    </lineage>
</organism>
<dbReference type="AlphaFoldDB" id="A0A6A6IH15"/>
<evidence type="ECO:0000313" key="4">
    <source>
        <dbReference type="Proteomes" id="UP000800094"/>
    </source>
</evidence>
<protein>
    <recommendedName>
        <fullName evidence="2">VIT domain-containing protein</fullName>
    </recommendedName>
</protein>
<feature type="compositionally biased region" description="Low complexity" evidence="1">
    <location>
        <begin position="592"/>
        <end position="608"/>
    </location>
</feature>
<feature type="region of interest" description="Disordered" evidence="1">
    <location>
        <begin position="732"/>
        <end position="766"/>
    </location>
</feature>
<evidence type="ECO:0000259" key="2">
    <source>
        <dbReference type="PROSITE" id="PS51468"/>
    </source>
</evidence>
<name>A0A6A6IH15_9PLEO</name>
<accession>A0A6A6IH15</accession>
<proteinExistence type="predicted"/>
<feature type="region of interest" description="Disordered" evidence="1">
    <location>
        <begin position="690"/>
        <end position="715"/>
    </location>
</feature>
<dbReference type="PANTHER" id="PTHR45737">
    <property type="entry name" value="VON WILLEBRAND FACTOR A DOMAIN-CONTAINING PROTEIN 5A"/>
    <property type="match status" value="1"/>
</dbReference>
<evidence type="ECO:0000256" key="1">
    <source>
        <dbReference type="SAM" id="MobiDB-lite"/>
    </source>
</evidence>
<feature type="region of interest" description="Disordered" evidence="1">
    <location>
        <begin position="491"/>
        <end position="532"/>
    </location>
</feature>
<sequence>MFGSNAHQKPAWRHHCSWLHLPRGRPHYRWREVKEKETARIDFREAITRGETAGLFEQLDTADVFTTTVGNIPPGARVVIKIIYLGDLKHDMEVDGIRFTISNVICPRYGRYPQALSNNAAQTALRSGISITVDAEMAEGSFIQKIPSPSHPISVSMGTTSSASNAEPTMRKASATLSLGSAQLDTDLVLQIVAKDTGVPKADQQTLFSYLNEQVSQPKAPIRVYSLGVGAGVSHSLIEGIARAGNGFAQSVGEGEKMDSKVVRMLKGALSPHASNYALEVKYSDNMAMGEDDDFEIIEKKKPISVFDTSADPDKEEPPAYDETGESRYAHLPKIHDPKIIQAPQNIPPLFAFNRTTVYLLLGPDAARKTPKSVILRGTSAHGILELEIPIQVLETPGEMIHQLAAKKAITELEQGRGWLPETKDESGKLLKEHFESRFPGMVEREAVRLGVRFQQEKEDWEWLEDEEVGQMTPASAGTLGPLFSQNILASASPAPPAPGSSKFGFGSSSPSQPTSLFGLAPPPQSNPNDPAAAQEFMRANIAKVSERGYRHEGIAATSSNLHEQSKMFYKQAKKSSFGGLFGVLFGGHGSSQTAAAAPAAKPSEAQSTGGLFGSQSQAQAQRFSPSQTSQLDYSDQHNLFAGNRPPSGMPARVPGPHQRDHALEDYQTSIMLLEQQNKKRLFIARQENAAAVPPPPSGGARPSLPSPAREPAPRQPVAMANFGSAPAFSAPAPAAASPFGNTSTASLSGSASTNVRPQAVGSSESVRCPRVDGLRECSSATSSLHRRSRRIWLRILYHLHGTRYFQKCGEYLESFNVADPMGVLELLTHSSTVYPPYPYGGLRYRITFESCVEG</sequence>
<dbReference type="OrthoDB" id="1729737at2759"/>
<feature type="region of interest" description="Disordered" evidence="1">
    <location>
        <begin position="592"/>
        <end position="660"/>
    </location>
</feature>
<feature type="compositionally biased region" description="Polar residues" evidence="1">
    <location>
        <begin position="614"/>
        <end position="638"/>
    </location>
</feature>
<dbReference type="GeneID" id="54585365"/>
<dbReference type="PROSITE" id="PS51468">
    <property type="entry name" value="VIT"/>
    <property type="match status" value="1"/>
</dbReference>
<dbReference type="InterPro" id="IPR013694">
    <property type="entry name" value="VIT"/>
</dbReference>
<feature type="compositionally biased region" description="Low complexity" evidence="1">
    <location>
        <begin position="732"/>
        <end position="755"/>
    </location>
</feature>
<feature type="compositionally biased region" description="Pro residues" evidence="1">
    <location>
        <begin position="705"/>
        <end position="715"/>
    </location>
</feature>